<sequence>MRRPHGLFFLAAWPLALVADTACNGKPELSFTLHVPDGVRDQATWYEIGVFADAACPSAAQLSAGVPTTGTRARVAFRGGTKSPPAIGDLPRGAYAFAAVAKKDDCTVLATGCTSLDVGDANEVSITLKAKDTPSGACGEGTVCTNAQCTPSTDNDQPSVGAGCSLELVGAGPLGNPLGTAGTIVSYPAIVPTEKGFLVAYREYDAIQGRSRLTFAPIDTGGGLGTLVTQDLPDRCNNGEEADAVGLAYEKDRGLAVMARALCNGKAGFDLFAVDAAGAITKQGKETGSFVASARLSLSAAHAMAKTPTGNDFYVAGLKDGQALLSTTSDVQFAPSTPVSIGGAAPHTDAWVATSNAATAVLSAAPGSGAPDAGADAGKEGVLRLQMVAGGNVGGLPQPYEMPGTWGSMALQGTRLVVASNGNTAGRSVVFRVFDLGKNVPTVEDGFNTEALGKVSFADVAYNKAHAFFAVEQPGAITIVAYDQMATDTPVFLREEQLALNPRVPALAQVRDGRIAIAATDTRVAVVWATARTLTEHDPTGGYAVLACR</sequence>
<accession>A0ABZ2KJI4</accession>
<dbReference type="Proteomes" id="UP001379533">
    <property type="component" value="Chromosome"/>
</dbReference>
<evidence type="ECO:0000256" key="1">
    <source>
        <dbReference type="SAM" id="SignalP"/>
    </source>
</evidence>
<dbReference type="EMBL" id="CP089982">
    <property type="protein sequence ID" value="WXA97732.1"/>
    <property type="molecule type" value="Genomic_DNA"/>
</dbReference>
<gene>
    <name evidence="2" type="ORF">LZC95_12915</name>
</gene>
<feature type="signal peptide" evidence="1">
    <location>
        <begin position="1"/>
        <end position="19"/>
    </location>
</feature>
<keyword evidence="1" id="KW-0732">Signal</keyword>
<name>A0ABZ2KJI4_9BACT</name>
<evidence type="ECO:0000313" key="3">
    <source>
        <dbReference type="Proteomes" id="UP001379533"/>
    </source>
</evidence>
<proteinExistence type="predicted"/>
<feature type="chain" id="PRO_5045349065" evidence="1">
    <location>
        <begin position="20"/>
        <end position="549"/>
    </location>
</feature>
<protein>
    <submittedName>
        <fullName evidence="2">Uncharacterized protein</fullName>
    </submittedName>
</protein>
<keyword evidence="3" id="KW-1185">Reference proteome</keyword>
<reference evidence="2 3" key="1">
    <citation type="submission" date="2021-12" db="EMBL/GenBank/DDBJ databases">
        <title>Discovery of the Pendulisporaceae a myxobacterial family with distinct sporulation behavior and unique specialized metabolism.</title>
        <authorList>
            <person name="Garcia R."/>
            <person name="Popoff A."/>
            <person name="Bader C.D."/>
            <person name="Loehr J."/>
            <person name="Walesch S."/>
            <person name="Walt C."/>
            <person name="Boldt J."/>
            <person name="Bunk B."/>
            <person name="Haeckl F.J.F.P.J."/>
            <person name="Gunesch A.P."/>
            <person name="Birkelbach J."/>
            <person name="Nuebel U."/>
            <person name="Pietschmann T."/>
            <person name="Bach T."/>
            <person name="Mueller R."/>
        </authorList>
    </citation>
    <scope>NUCLEOTIDE SEQUENCE [LARGE SCALE GENOMIC DNA]</scope>
    <source>
        <strain evidence="2 3">MSr12523</strain>
    </source>
</reference>
<dbReference type="RefSeq" id="WP_394848351.1">
    <property type="nucleotide sequence ID" value="NZ_CP089982.1"/>
</dbReference>
<organism evidence="2 3">
    <name type="scientific">Pendulispora brunnea</name>
    <dbReference type="NCBI Taxonomy" id="2905690"/>
    <lineage>
        <taxon>Bacteria</taxon>
        <taxon>Pseudomonadati</taxon>
        <taxon>Myxococcota</taxon>
        <taxon>Myxococcia</taxon>
        <taxon>Myxococcales</taxon>
        <taxon>Sorangiineae</taxon>
        <taxon>Pendulisporaceae</taxon>
        <taxon>Pendulispora</taxon>
    </lineage>
</organism>
<evidence type="ECO:0000313" key="2">
    <source>
        <dbReference type="EMBL" id="WXA97732.1"/>
    </source>
</evidence>